<feature type="region of interest" description="Disordered" evidence="1">
    <location>
        <begin position="46"/>
        <end position="72"/>
    </location>
</feature>
<evidence type="ECO:0000313" key="3">
    <source>
        <dbReference type="Proteomes" id="UP000694559"/>
    </source>
</evidence>
<organism evidence="2 3">
    <name type="scientific">Naja naja</name>
    <name type="common">Indian cobra</name>
    <dbReference type="NCBI Taxonomy" id="35670"/>
    <lineage>
        <taxon>Eukaryota</taxon>
        <taxon>Metazoa</taxon>
        <taxon>Chordata</taxon>
        <taxon>Craniata</taxon>
        <taxon>Vertebrata</taxon>
        <taxon>Euteleostomi</taxon>
        <taxon>Lepidosauria</taxon>
        <taxon>Squamata</taxon>
        <taxon>Bifurcata</taxon>
        <taxon>Unidentata</taxon>
        <taxon>Episquamata</taxon>
        <taxon>Toxicofera</taxon>
        <taxon>Serpentes</taxon>
        <taxon>Colubroidea</taxon>
        <taxon>Elapidae</taxon>
        <taxon>Elapinae</taxon>
        <taxon>Naja</taxon>
    </lineage>
</organism>
<sequence length="114" mass="12346">NMEKLYIFLFLSPSCPQDFGERPLTVPCLHGVGGNLLLPLSVHCLQPGPPPQEGEGSQGVASSSVLGVQDRLQLDKEAPLDHSLSHLLPFQPTVSNQGPFSERGMSPQRCRSSR</sequence>
<protein>
    <submittedName>
        <fullName evidence="2">Uncharacterized protein</fullName>
    </submittedName>
</protein>
<evidence type="ECO:0000313" key="2">
    <source>
        <dbReference type="Ensembl" id="ENSNNAP00000019269.1"/>
    </source>
</evidence>
<dbReference type="Proteomes" id="UP000694559">
    <property type="component" value="Unplaced"/>
</dbReference>
<proteinExistence type="predicted"/>
<reference evidence="2" key="1">
    <citation type="submission" date="2025-08" db="UniProtKB">
        <authorList>
            <consortium name="Ensembl"/>
        </authorList>
    </citation>
    <scope>IDENTIFICATION</scope>
</reference>
<dbReference type="Ensembl" id="ENSNNAT00000020232.1">
    <property type="protein sequence ID" value="ENSNNAP00000019269.1"/>
    <property type="gene ID" value="ENSNNAG00000012872.1"/>
</dbReference>
<keyword evidence="3" id="KW-1185">Reference proteome</keyword>
<dbReference type="AlphaFoldDB" id="A0A8C6XVQ6"/>
<evidence type="ECO:0000256" key="1">
    <source>
        <dbReference type="SAM" id="MobiDB-lite"/>
    </source>
</evidence>
<accession>A0A8C6XVQ6</accession>
<name>A0A8C6XVQ6_NAJNA</name>
<feature type="region of interest" description="Disordered" evidence="1">
    <location>
        <begin position="89"/>
        <end position="114"/>
    </location>
</feature>
<reference evidence="2" key="2">
    <citation type="submission" date="2025-09" db="UniProtKB">
        <authorList>
            <consortium name="Ensembl"/>
        </authorList>
    </citation>
    <scope>IDENTIFICATION</scope>
</reference>